<sequence length="237" mass="26889">MPILETLFGRATTPAERLRQHLRSLQRAQRELERERSKLEAQEKKLVNDIKRHARQGQMSACNVMAKDLVRTRKNIHKFYQMSTQLQAVGLRMQTLRSSQQMAEAMRGASRSLASMNRSMNVVAVQRILQEFERESSAMDMKDEIMNDTIEDAIGNEDDVLGDAINEDEESDAILREVLDEIGVDLSQKLRNAPQSSISANVVDNSSKIALSEGDLDGMGREDMALQERLDRLRKTS</sequence>
<dbReference type="PANTHER" id="PTHR10476">
    <property type="entry name" value="CHARGED MULTIVESICULAR BODY PROTEIN"/>
    <property type="match status" value="1"/>
</dbReference>
<dbReference type="OrthoDB" id="10252926at2759"/>
<organism evidence="2 3">
    <name type="scientific">Malassezia sympodialis (strain ATCC 42132)</name>
    <name type="common">Atopic eczema-associated yeast</name>
    <dbReference type="NCBI Taxonomy" id="1230383"/>
    <lineage>
        <taxon>Eukaryota</taxon>
        <taxon>Fungi</taxon>
        <taxon>Dikarya</taxon>
        <taxon>Basidiomycota</taxon>
        <taxon>Ustilaginomycotina</taxon>
        <taxon>Malasseziomycetes</taxon>
        <taxon>Malasseziales</taxon>
        <taxon>Malasseziaceae</taxon>
        <taxon>Malassezia</taxon>
    </lineage>
</organism>
<dbReference type="EMBL" id="LT671824">
    <property type="protein sequence ID" value="SHO78205.1"/>
    <property type="molecule type" value="Genomic_DNA"/>
</dbReference>
<evidence type="ECO:0000256" key="1">
    <source>
        <dbReference type="SAM" id="Coils"/>
    </source>
</evidence>
<feature type="coiled-coil region" evidence="1">
    <location>
        <begin position="15"/>
        <end position="56"/>
    </location>
</feature>
<accession>A0A1M8A6U8</accession>
<proteinExistence type="predicted"/>
<dbReference type="InterPro" id="IPR005024">
    <property type="entry name" value="Snf7_fam"/>
</dbReference>
<protein>
    <submittedName>
        <fullName evidence="2">Similar to S.cerevisiae protein DID4 (Class E Vps protein of the ESCRT-III complex)</fullName>
    </submittedName>
</protein>
<dbReference type="AlphaFoldDB" id="A0A1M8A6U8"/>
<dbReference type="VEuPathDB" id="FungiDB:MSYG_2547"/>
<keyword evidence="3" id="KW-1185">Reference proteome</keyword>
<name>A0A1M8A6U8_MALS4</name>
<evidence type="ECO:0000313" key="2">
    <source>
        <dbReference type="EMBL" id="SHO78205.1"/>
    </source>
</evidence>
<keyword evidence="1" id="KW-0175">Coiled coil</keyword>
<gene>
    <name evidence="2" type="ORF">MSYG_2547</name>
</gene>
<dbReference type="STRING" id="1230383.A0A1M8A6U8"/>
<dbReference type="Gene3D" id="6.10.140.1230">
    <property type="match status" value="1"/>
</dbReference>
<dbReference type="Pfam" id="PF03357">
    <property type="entry name" value="Snf7"/>
    <property type="match status" value="1"/>
</dbReference>
<dbReference type="OMA" id="KMAKMNQ"/>
<reference evidence="3" key="1">
    <citation type="journal article" date="2017" name="Nucleic Acids Res.">
        <title>Proteogenomics produces comprehensive and highly accurate protein-coding gene annotation in a complete genome assembly of Malassezia sympodialis.</title>
        <authorList>
            <person name="Zhu Y."/>
            <person name="Engstroem P.G."/>
            <person name="Tellgren-Roth C."/>
            <person name="Baudo C.D."/>
            <person name="Kennell J.C."/>
            <person name="Sun S."/>
            <person name="Billmyre R.B."/>
            <person name="Schroeder M.S."/>
            <person name="Andersson A."/>
            <person name="Holm T."/>
            <person name="Sigurgeirsson B."/>
            <person name="Wu G."/>
            <person name="Sankaranarayanan S.R."/>
            <person name="Siddharthan R."/>
            <person name="Sanyal K."/>
            <person name="Lundeberg J."/>
            <person name="Nystedt B."/>
            <person name="Boekhout T."/>
            <person name="Dawson T.L. Jr."/>
            <person name="Heitman J."/>
            <person name="Scheynius A."/>
            <person name="Lehtioe J."/>
        </authorList>
    </citation>
    <scope>NUCLEOTIDE SEQUENCE [LARGE SCALE GENOMIC DNA]</scope>
    <source>
        <strain evidence="3">ATCC 42132</strain>
    </source>
</reference>
<evidence type="ECO:0000313" key="3">
    <source>
        <dbReference type="Proteomes" id="UP000186303"/>
    </source>
</evidence>
<dbReference type="Proteomes" id="UP000186303">
    <property type="component" value="Chromosome 4"/>
</dbReference>
<dbReference type="GO" id="GO:0007034">
    <property type="term" value="P:vacuolar transport"/>
    <property type="evidence" value="ECO:0007669"/>
    <property type="project" value="InterPro"/>
</dbReference>